<dbReference type="GO" id="GO:0046872">
    <property type="term" value="F:metal ion binding"/>
    <property type="evidence" value="ECO:0007669"/>
    <property type="project" value="UniProtKB-KW"/>
</dbReference>
<gene>
    <name evidence="5" type="ORF">BLW93_01000</name>
</gene>
<dbReference type="GO" id="GO:0018773">
    <property type="term" value="F:acetylpyruvate hydrolase activity"/>
    <property type="evidence" value="ECO:0007669"/>
    <property type="project" value="TreeGrafter"/>
</dbReference>
<evidence type="ECO:0000256" key="1">
    <source>
        <dbReference type="ARBA" id="ARBA00010211"/>
    </source>
</evidence>
<reference evidence="5 6" key="1">
    <citation type="submission" date="2016-10" db="EMBL/GenBank/DDBJ databases">
        <title>Genome sequence of a sulfur-reducing bacterium Desulfurobacterium indicum K6013.</title>
        <authorList>
            <person name="Cao J."/>
            <person name="Shao Z."/>
            <person name="Alain K."/>
            <person name="Jebbar M."/>
        </authorList>
    </citation>
    <scope>NUCLEOTIDE SEQUENCE [LARGE SCALE GENOMIC DNA]</scope>
    <source>
        <strain evidence="5 6">K6013</strain>
    </source>
</reference>
<dbReference type="AlphaFoldDB" id="A0A1R1MN83"/>
<dbReference type="InterPro" id="IPR018833">
    <property type="entry name" value="Rv2993c-like_N"/>
</dbReference>
<dbReference type="RefSeq" id="WP_076712250.1">
    <property type="nucleotide sequence ID" value="NZ_MOEN01000002.1"/>
</dbReference>
<evidence type="ECO:0000313" key="6">
    <source>
        <dbReference type="Proteomes" id="UP000187408"/>
    </source>
</evidence>
<dbReference type="Pfam" id="PF10370">
    <property type="entry name" value="Rv2993c-like_N"/>
    <property type="match status" value="1"/>
</dbReference>
<evidence type="ECO:0000259" key="3">
    <source>
        <dbReference type="Pfam" id="PF01557"/>
    </source>
</evidence>
<name>A0A1R1MN83_9BACT</name>
<comment type="caution">
    <text evidence="5">The sequence shown here is derived from an EMBL/GenBank/DDBJ whole genome shotgun (WGS) entry which is preliminary data.</text>
</comment>
<feature type="domain" description="Fumarylacetoacetase-like C-terminal" evidence="3">
    <location>
        <begin position="59"/>
        <end position="253"/>
    </location>
</feature>
<dbReference type="EMBL" id="MOEN01000002">
    <property type="protein sequence ID" value="OMH41278.1"/>
    <property type="molecule type" value="Genomic_DNA"/>
</dbReference>
<dbReference type="FunFam" id="3.90.850.10:FF:000002">
    <property type="entry name" value="2-hydroxyhepta-2,4-diene-1,7-dioate isomerase"/>
    <property type="match status" value="1"/>
</dbReference>
<keyword evidence="6" id="KW-1185">Reference proteome</keyword>
<protein>
    <recommendedName>
        <fullName evidence="7">2-hydroxyhepta-2,4-diene-1,7-dioate isomerase</fullName>
    </recommendedName>
</protein>
<dbReference type="SUPFAM" id="SSF56529">
    <property type="entry name" value="FAH"/>
    <property type="match status" value="1"/>
</dbReference>
<comment type="similarity">
    <text evidence="1">Belongs to the FAH family.</text>
</comment>
<dbReference type="STRING" id="1914305.BLW93_01000"/>
<dbReference type="Gene3D" id="3.90.850.10">
    <property type="entry name" value="Fumarylacetoacetase-like, C-terminal domain"/>
    <property type="match status" value="1"/>
</dbReference>
<evidence type="ECO:0000256" key="2">
    <source>
        <dbReference type="ARBA" id="ARBA00022723"/>
    </source>
</evidence>
<accession>A0A1R1MN83</accession>
<feature type="domain" description="Rv2993c-like N-terminal" evidence="4">
    <location>
        <begin position="1"/>
        <end position="54"/>
    </location>
</feature>
<dbReference type="Pfam" id="PF01557">
    <property type="entry name" value="FAA_hydrolase"/>
    <property type="match status" value="1"/>
</dbReference>
<dbReference type="GO" id="GO:0016853">
    <property type="term" value="F:isomerase activity"/>
    <property type="evidence" value="ECO:0007669"/>
    <property type="project" value="UniProtKB-ARBA"/>
</dbReference>
<evidence type="ECO:0008006" key="7">
    <source>
        <dbReference type="Google" id="ProtNLM"/>
    </source>
</evidence>
<dbReference type="Proteomes" id="UP000187408">
    <property type="component" value="Unassembled WGS sequence"/>
</dbReference>
<dbReference type="InterPro" id="IPR011234">
    <property type="entry name" value="Fumarylacetoacetase-like_C"/>
</dbReference>
<dbReference type="InterPro" id="IPR036663">
    <property type="entry name" value="Fumarylacetoacetase_C_sf"/>
</dbReference>
<dbReference type="GO" id="GO:0019752">
    <property type="term" value="P:carboxylic acid metabolic process"/>
    <property type="evidence" value="ECO:0007669"/>
    <property type="project" value="UniProtKB-ARBA"/>
</dbReference>
<sequence>MKIGRFKKGDSIFFGIVKGRDVIPLVEKRVSDLMESKTPLDEIYNIKEVKFLPPTKVSKVVAVGLNYKAHAEEMGKPLPEEPLLFMKPSTAVISNKMKIILPPISKRVDYEGELAIVIGKKCKNIKEEEAKDVILGYTCFNDVTARDLQKKDVQYTRAKSFDTFAPYGPWINTEIDPIGLPITTRVNGEVKQQGNTSDMIFSPFFLVSYISKIMTLLPGDVIITGTPPGVGPLKDGDKVEVEIEGIGTLINYVKTEEREEA</sequence>
<proteinExistence type="inferred from homology"/>
<evidence type="ECO:0000313" key="5">
    <source>
        <dbReference type="EMBL" id="OMH41278.1"/>
    </source>
</evidence>
<evidence type="ECO:0000259" key="4">
    <source>
        <dbReference type="Pfam" id="PF10370"/>
    </source>
</evidence>
<organism evidence="5 6">
    <name type="scientific">Desulfurobacterium indicum</name>
    <dbReference type="NCBI Taxonomy" id="1914305"/>
    <lineage>
        <taxon>Bacteria</taxon>
        <taxon>Pseudomonadati</taxon>
        <taxon>Aquificota</taxon>
        <taxon>Aquificia</taxon>
        <taxon>Desulfurobacteriales</taxon>
        <taxon>Desulfurobacteriaceae</taxon>
        <taxon>Desulfurobacterium</taxon>
    </lineage>
</organism>
<keyword evidence="2" id="KW-0479">Metal-binding</keyword>
<dbReference type="PANTHER" id="PTHR11820:SF7">
    <property type="entry name" value="ACYLPYRUVASE FAHD1, MITOCHONDRIAL"/>
    <property type="match status" value="1"/>
</dbReference>
<dbReference type="PANTHER" id="PTHR11820">
    <property type="entry name" value="ACYLPYRUVASE"/>
    <property type="match status" value="1"/>
</dbReference>